<gene>
    <name evidence="2" type="ORF">BN890_12470</name>
</gene>
<evidence type="ECO:0000313" key="3">
    <source>
        <dbReference type="Proteomes" id="UP000019380"/>
    </source>
</evidence>
<dbReference type="EMBL" id="CBXG010000016">
    <property type="protein sequence ID" value="CDM03680.1"/>
    <property type="molecule type" value="Genomic_DNA"/>
</dbReference>
<dbReference type="InterPro" id="IPR036278">
    <property type="entry name" value="Sialidase_sf"/>
</dbReference>
<proteinExistence type="predicted"/>
<organism evidence="2 3">
    <name type="scientific">Bacteroides xylanisolvens SD CC 1b</name>
    <dbReference type="NCBI Taxonomy" id="702447"/>
    <lineage>
        <taxon>Bacteria</taxon>
        <taxon>Pseudomonadati</taxon>
        <taxon>Bacteroidota</taxon>
        <taxon>Bacteroidia</taxon>
        <taxon>Bacteroidales</taxon>
        <taxon>Bacteroidaceae</taxon>
        <taxon>Bacteroides</taxon>
    </lineage>
</organism>
<accession>D4VL46</accession>
<evidence type="ECO:0000313" key="2">
    <source>
        <dbReference type="EMBL" id="CDM03680.1"/>
    </source>
</evidence>
<comment type="caution">
    <text evidence="2">The sequence shown here is derived from an EMBL/GenBank/DDBJ whole genome shotgun (WGS) entry which is preliminary data.</text>
</comment>
<sequence length="231" mass="25584">MTLCAGLLVGCDKEEEEYEPVKPPVEQPETPEEPEKPTVPPSTDDIINFKIGDTDMIVGTNTWNGIAYGNERYAVVGDSGYVNSSVDGVTWETPKAIAGANDWLSVAFGKGKFVAIDWYAPCNVMTSTDGINWTKQSNKLPHIDNRHYNAIRFCNGIFIAVSVAQISTSTNGITWTRRWQNSYVYDPQDITYGDGKYVTGVGGGYVLTSSDGITWAMKQHQCLLHLWNSIW</sequence>
<dbReference type="Proteomes" id="UP000019380">
    <property type="component" value="Unassembled WGS sequence"/>
</dbReference>
<name>D4VL46_9BACE</name>
<dbReference type="AlphaFoldDB" id="D4VL46"/>
<dbReference type="SUPFAM" id="SSF50939">
    <property type="entry name" value="Sialidases"/>
    <property type="match status" value="1"/>
</dbReference>
<reference evidence="2 3" key="1">
    <citation type="submission" date="2013-12" db="EMBL/GenBank/DDBJ databases">
        <title>Improved hybrid genome assemblies of Bacteroides xylanisolvens SD CC 1b and Bacteroides xylanisolvens SD CC 2a using Illumina and 454 Sequencing.</title>
        <authorList>
            <person name="Ramaraj T."/>
            <person name="Sundararajan A."/>
            <person name="Mudge J."/>
            <person name="Schilkey F.D."/>
            <person name="Delvecchio V."/>
            <person name="Donlon M."/>
            <person name="Ziemer C."/>
        </authorList>
    </citation>
    <scope>NUCLEOTIDE SEQUENCE [LARGE SCALE GENOMIC DNA]</scope>
</reference>
<feature type="region of interest" description="Disordered" evidence="1">
    <location>
        <begin position="15"/>
        <end position="42"/>
    </location>
</feature>
<evidence type="ECO:0000256" key="1">
    <source>
        <dbReference type="SAM" id="MobiDB-lite"/>
    </source>
</evidence>
<protein>
    <submittedName>
        <fullName evidence="2">Uncharacterized conserved protein</fullName>
    </submittedName>
</protein>